<gene>
    <name evidence="8" type="ORF">C4532_15680</name>
</gene>
<dbReference type="InterPro" id="IPR000731">
    <property type="entry name" value="SSD"/>
</dbReference>
<feature type="transmembrane region" description="Helical" evidence="6">
    <location>
        <begin position="611"/>
        <end position="635"/>
    </location>
</feature>
<comment type="subcellular location">
    <subcellularLocation>
        <location evidence="1">Cell membrane</location>
        <topology evidence="1">Multi-pass membrane protein</topology>
    </subcellularLocation>
</comment>
<evidence type="ECO:0000313" key="8">
    <source>
        <dbReference type="EMBL" id="RJP66707.1"/>
    </source>
</evidence>
<dbReference type="SUPFAM" id="SSF82866">
    <property type="entry name" value="Multidrug efflux transporter AcrB transmembrane domain"/>
    <property type="match status" value="2"/>
</dbReference>
<dbReference type="PANTHER" id="PTHR33406:SF13">
    <property type="entry name" value="MEMBRANE PROTEIN YDFJ"/>
    <property type="match status" value="1"/>
</dbReference>
<dbReference type="AlphaFoldDB" id="A0A419ESS2"/>
<evidence type="ECO:0000256" key="3">
    <source>
        <dbReference type="ARBA" id="ARBA00022692"/>
    </source>
</evidence>
<evidence type="ECO:0000256" key="6">
    <source>
        <dbReference type="SAM" id="Phobius"/>
    </source>
</evidence>
<keyword evidence="2" id="KW-1003">Cell membrane</keyword>
<dbReference type="EMBL" id="QZKI01000112">
    <property type="protein sequence ID" value="RJP66707.1"/>
    <property type="molecule type" value="Genomic_DNA"/>
</dbReference>
<keyword evidence="4 6" id="KW-1133">Transmembrane helix</keyword>
<feature type="transmembrane region" description="Helical" evidence="6">
    <location>
        <begin position="221"/>
        <end position="238"/>
    </location>
</feature>
<dbReference type="InterPro" id="IPR004869">
    <property type="entry name" value="MMPL_dom"/>
</dbReference>
<protein>
    <submittedName>
        <fullName evidence="8">RND family transporter</fullName>
    </submittedName>
</protein>
<feature type="transmembrane region" description="Helical" evidence="6">
    <location>
        <begin position="412"/>
        <end position="432"/>
    </location>
</feature>
<keyword evidence="3 6" id="KW-0812">Transmembrane</keyword>
<evidence type="ECO:0000256" key="2">
    <source>
        <dbReference type="ARBA" id="ARBA00022475"/>
    </source>
</evidence>
<feature type="transmembrane region" description="Helical" evidence="6">
    <location>
        <begin position="278"/>
        <end position="296"/>
    </location>
</feature>
<feature type="domain" description="SSD" evidence="7">
    <location>
        <begin position="248"/>
        <end position="372"/>
    </location>
</feature>
<dbReference type="PANTHER" id="PTHR33406">
    <property type="entry name" value="MEMBRANE PROTEIN MJ1562-RELATED"/>
    <property type="match status" value="1"/>
</dbReference>
<dbReference type="Pfam" id="PF03176">
    <property type="entry name" value="MMPL"/>
    <property type="match status" value="2"/>
</dbReference>
<evidence type="ECO:0000256" key="4">
    <source>
        <dbReference type="ARBA" id="ARBA00022989"/>
    </source>
</evidence>
<dbReference type="GO" id="GO:0005886">
    <property type="term" value="C:plasma membrane"/>
    <property type="evidence" value="ECO:0007669"/>
    <property type="project" value="UniProtKB-SubCell"/>
</dbReference>
<feature type="transmembrane region" description="Helical" evidence="6">
    <location>
        <begin position="245"/>
        <end position="266"/>
    </location>
</feature>
<dbReference type="InterPro" id="IPR050545">
    <property type="entry name" value="Mycobact_MmpL"/>
</dbReference>
<dbReference type="PROSITE" id="PS50156">
    <property type="entry name" value="SSD"/>
    <property type="match status" value="2"/>
</dbReference>
<feature type="domain" description="SSD" evidence="7">
    <location>
        <begin position="641"/>
        <end position="767"/>
    </location>
</feature>
<proteinExistence type="predicted"/>
<feature type="transmembrane region" description="Helical" evidence="6">
    <location>
        <begin position="748"/>
        <end position="768"/>
    </location>
</feature>
<evidence type="ECO:0000259" key="7">
    <source>
        <dbReference type="PROSITE" id="PS50156"/>
    </source>
</evidence>
<evidence type="ECO:0000256" key="1">
    <source>
        <dbReference type="ARBA" id="ARBA00004651"/>
    </source>
</evidence>
<feature type="transmembrane region" description="Helical" evidence="6">
    <location>
        <begin position="672"/>
        <end position="690"/>
    </location>
</feature>
<feature type="transmembrane region" description="Helical" evidence="6">
    <location>
        <begin position="642"/>
        <end position="666"/>
    </location>
</feature>
<reference evidence="8 9" key="1">
    <citation type="journal article" date="2017" name="ISME J.">
        <title>Energy and carbon metabolisms in a deep terrestrial subsurface fluid microbial community.</title>
        <authorList>
            <person name="Momper L."/>
            <person name="Jungbluth S.P."/>
            <person name="Lee M.D."/>
            <person name="Amend J.P."/>
        </authorList>
    </citation>
    <scope>NUCLEOTIDE SEQUENCE [LARGE SCALE GENOMIC DNA]</scope>
    <source>
        <strain evidence="8">SURF_17</strain>
    </source>
</reference>
<sequence length="776" mass="85150">MNTFFGLTIRFPRLTILVTIALTLLFVLQLSKLRLETDVDVYLPDGHPAIEYEHLVEDIFNYQESMAIAIFNEGPSGIFNPQTLAKIKRLSEEVASVRYVIAQREEDVKSIATMDNIVGTAEGIEVEPLMEEVPTTPAEIQQLKECLYGNEMFVGWLVSEDGTAAVILAKIEDGQEKQSYAYREIKKLVEREQGGGDRIYIAGQPVLEATFIEYMVSNLEVMLPIVCGVIIVLLYFSFGTLRGVVIPLMVVLVSVVWTMGIMALVGEPIYDLTTITPVILIAIGCAYGIHILNRYYEEAKSNGSRDRATVVLQTMLTIWPPVLMSSLTTSVGFASLCTSSLVPMRSFGVFTGLGILFALLFSLTFIPASLMLVKLPNRVGTGRSAFSIGAIVQKYTDRSLGSLGRSVYRHRVGVCLFFAALAIASGIGLLRLRVNDSWVEMFPHDSDVYISDRLISKKMNGTLSMNVVVEGEEPDTIKSPRILKKMVGLQELAEAMDEVGGTLSITDYIKRMNKVMNEDKEEFNTIPDSRDAIAQYLLLYSLSGDPDDFDEVVDYEYKQANITVMLKDDHTAVAKKLAETVAAYADEHFSNEPAKINITGYSYVTHVVIDLAVRGMLGSIVLSIVVIYIMAALLFRSFTGGLYNIIPITMAVLLNLGLMGMAGMTIGFANSAAFAVAMGIGVDYAIHLVFKFQRAVAETSELEEANVLTLTTSGKAVFFNAVVVTAGFLVLLASNFTGQQILGQLLSLSMVTSFLGSVTLLPATLCLFKPAFAFRK</sequence>
<keyword evidence="5 6" id="KW-0472">Membrane</keyword>
<dbReference type="Proteomes" id="UP000285961">
    <property type="component" value="Unassembled WGS sequence"/>
</dbReference>
<feature type="transmembrane region" description="Helical" evidence="6">
    <location>
        <begin position="347"/>
        <end position="373"/>
    </location>
</feature>
<dbReference type="Gene3D" id="1.20.1640.10">
    <property type="entry name" value="Multidrug efflux transporter AcrB transmembrane domain"/>
    <property type="match status" value="2"/>
</dbReference>
<evidence type="ECO:0000256" key="5">
    <source>
        <dbReference type="ARBA" id="ARBA00023136"/>
    </source>
</evidence>
<name>A0A419ESS2_9BACT</name>
<comment type="caution">
    <text evidence="8">The sequence shown here is derived from an EMBL/GenBank/DDBJ whole genome shotgun (WGS) entry which is preliminary data.</text>
</comment>
<accession>A0A419ESS2</accession>
<organism evidence="8 9">
    <name type="scientific">Candidatus Abyssobacteria bacterium SURF_17</name>
    <dbReference type="NCBI Taxonomy" id="2093361"/>
    <lineage>
        <taxon>Bacteria</taxon>
        <taxon>Pseudomonadati</taxon>
        <taxon>Candidatus Hydrogenedentota</taxon>
        <taxon>Candidatus Abyssobacteria</taxon>
    </lineage>
</organism>
<evidence type="ECO:0000313" key="9">
    <source>
        <dbReference type="Proteomes" id="UP000285961"/>
    </source>
</evidence>
<feature type="transmembrane region" description="Helical" evidence="6">
    <location>
        <begin position="717"/>
        <end position="736"/>
    </location>
</feature>
<feature type="transmembrane region" description="Helical" evidence="6">
    <location>
        <begin position="308"/>
        <end position="327"/>
    </location>
</feature>